<reference evidence="1 2" key="1">
    <citation type="submission" date="2016-10" db="EMBL/GenBank/DDBJ databases">
        <authorList>
            <person name="de Groot N.N."/>
        </authorList>
    </citation>
    <scope>NUCLEOTIDE SEQUENCE [LARGE SCALE GENOMIC DNA]</scope>
    <source>
        <strain evidence="1 2">DSM 40306</strain>
    </source>
</reference>
<evidence type="ECO:0008006" key="3">
    <source>
        <dbReference type="Google" id="ProtNLM"/>
    </source>
</evidence>
<gene>
    <name evidence="1" type="ORF">SAMN04490357_6595</name>
</gene>
<dbReference type="AlphaFoldDB" id="A0A1H5FBC8"/>
<dbReference type="Gene3D" id="3.40.50.720">
    <property type="entry name" value="NAD(P)-binding Rossmann-like Domain"/>
    <property type="match status" value="1"/>
</dbReference>
<protein>
    <recommendedName>
        <fullName evidence="3">Saccharopine dehydrogenase NADP binding domain-containing protein</fullName>
    </recommendedName>
</protein>
<accession>A0A1H5FBC8</accession>
<dbReference type="EMBL" id="FNTD01000004">
    <property type="protein sequence ID" value="SEE00418.1"/>
    <property type="molecule type" value="Genomic_DNA"/>
</dbReference>
<dbReference type="Proteomes" id="UP000182375">
    <property type="component" value="Unassembled WGS sequence"/>
</dbReference>
<dbReference type="GeneID" id="95515630"/>
<sequence length="382" mass="40681">MSGTTTGEVPKILLIGSGDLTIRLGHLLASAEPETRLVLASRSAERATRFANLTKLAAANLGRIREVEAVAMDMADVDRTAEQLRRIRPTIIFMGASIQAARAIMDLPEELFRRLDEAQLGPWLPMHLTLVHELMQAVRLAESRAVVVNGAYPDAVGPALAALDLAPDVGIGNIGNIVPGITWAAAEELGASPAEVEVKAVGHHYFSHHVHRFGEARGIPHLLDVRVAGTPATVDADAAYARLAGGLRRQGGKEGQQLTATSAARLLLALLSRTEQSLHAPAPGGMTGGYPVRVSREGVRLDLPPGTAPAAAEAVNRRCQLLDGIERVAANGTVQFTEERMAVMREMLGYHCTELKVADARSAATELAGRYDAFLRRHGLGA</sequence>
<evidence type="ECO:0000313" key="2">
    <source>
        <dbReference type="Proteomes" id="UP000182375"/>
    </source>
</evidence>
<dbReference type="RefSeq" id="WP_074994685.1">
    <property type="nucleotide sequence ID" value="NZ_FNTD01000004.1"/>
</dbReference>
<name>A0A1H5FBC8_9ACTN</name>
<organism evidence="1 2">
    <name type="scientific">Streptomyces misionensis</name>
    <dbReference type="NCBI Taxonomy" id="67331"/>
    <lineage>
        <taxon>Bacteria</taxon>
        <taxon>Bacillati</taxon>
        <taxon>Actinomycetota</taxon>
        <taxon>Actinomycetes</taxon>
        <taxon>Kitasatosporales</taxon>
        <taxon>Streptomycetaceae</taxon>
        <taxon>Streptomyces</taxon>
    </lineage>
</organism>
<proteinExistence type="predicted"/>
<evidence type="ECO:0000313" key="1">
    <source>
        <dbReference type="EMBL" id="SEE00418.1"/>
    </source>
</evidence>
<dbReference type="STRING" id="67331.SAMN04490357_6595"/>